<protein>
    <submittedName>
        <fullName evidence="3">Glycosyltransferase</fullName>
    </submittedName>
</protein>
<comment type="caution">
    <text evidence="3">The sequence shown here is derived from an EMBL/GenBank/DDBJ whole genome shotgun (WGS) entry which is preliminary data.</text>
</comment>
<dbReference type="GO" id="GO:0016757">
    <property type="term" value="F:glycosyltransferase activity"/>
    <property type="evidence" value="ECO:0007669"/>
    <property type="project" value="UniProtKB-KW"/>
</dbReference>
<organism evidence="3 4">
    <name type="scientific">Candidatus Neomicrothrix subdominans</name>
    <dbReference type="NCBI Taxonomy" id="2954438"/>
    <lineage>
        <taxon>Bacteria</taxon>
        <taxon>Bacillati</taxon>
        <taxon>Actinomycetota</taxon>
        <taxon>Acidimicrobiia</taxon>
        <taxon>Acidimicrobiales</taxon>
        <taxon>Microthrixaceae</taxon>
        <taxon>Candidatus Neomicrothrix</taxon>
    </lineage>
</organism>
<feature type="transmembrane region" description="Helical" evidence="1">
    <location>
        <begin position="324"/>
        <end position="341"/>
    </location>
</feature>
<dbReference type="SUPFAM" id="SSF53448">
    <property type="entry name" value="Nucleotide-diphospho-sugar transferases"/>
    <property type="match status" value="1"/>
</dbReference>
<gene>
    <name evidence="3" type="ORF">IPN02_02350</name>
</gene>
<keyword evidence="1" id="KW-1133">Transmembrane helix</keyword>
<dbReference type="AlphaFoldDB" id="A0A936TBT1"/>
<dbReference type="PANTHER" id="PTHR43646">
    <property type="entry name" value="GLYCOSYLTRANSFERASE"/>
    <property type="match status" value="1"/>
</dbReference>
<name>A0A936TBT1_9ACTN</name>
<dbReference type="GO" id="GO:0016020">
    <property type="term" value="C:membrane"/>
    <property type="evidence" value="ECO:0007669"/>
    <property type="project" value="UniProtKB-SubCell"/>
</dbReference>
<keyword evidence="1" id="KW-0472">Membrane</keyword>
<dbReference type="PANTHER" id="PTHR43646:SF3">
    <property type="entry name" value="SLR1566 PROTEIN"/>
    <property type="match status" value="1"/>
</dbReference>
<dbReference type="EMBL" id="JADJZA010000001">
    <property type="protein sequence ID" value="MBK9295721.1"/>
    <property type="molecule type" value="Genomic_DNA"/>
</dbReference>
<sequence>MTATVVFCVTGWILGWIVFGRPRVLAPSADVIDDGPAPEPPVDQRRAIIVPARNEAHHIGGLLQDLTAATAIAAADSPGAAPTSTIIVVDDHSCDDTAELAAAVEGVVVVAAPDLPNGWTGKSWACWNGVSAALQRFDVAPAASDLQLVFIDADVNMTPEALDAVTSQQRFHGGLLSVQPRHITVSPYEQLSALFNIIAVMGVGAGHFRPPSGAFGPVFVTTLADYRRVGGHRSVRSEVAEDLALAQRYRDAGLAVNIRLGGDLISFRMYPNGVRSLLEGWTKNFTTGALSTRLLTLVATVLWVTALGSAALGLVDAIAGQSPLLYAGLYAAFVAQLAVMLHRVGRFRWWTAVLYPVGLATFFGVFAYSTWRTLVRRSTTWSGRTINLTSTAATVEAEPE</sequence>
<dbReference type="Gene3D" id="3.90.550.10">
    <property type="entry name" value="Spore Coat Polysaccharide Biosynthesis Protein SpsA, Chain A"/>
    <property type="match status" value="1"/>
</dbReference>
<reference evidence="3 4" key="1">
    <citation type="submission" date="2020-10" db="EMBL/GenBank/DDBJ databases">
        <title>Connecting structure to function with the recovery of over 1000 high-quality activated sludge metagenome-assembled genomes encoding full-length rRNA genes using long-read sequencing.</title>
        <authorList>
            <person name="Singleton C.M."/>
            <person name="Petriglieri F."/>
            <person name="Kristensen J.M."/>
            <person name="Kirkegaard R.H."/>
            <person name="Michaelsen T.Y."/>
            <person name="Andersen M.H."/>
            <person name="Karst S.M."/>
            <person name="Dueholm M.S."/>
            <person name="Nielsen P.H."/>
            <person name="Albertsen M."/>
        </authorList>
    </citation>
    <scope>NUCLEOTIDE SEQUENCE [LARGE SCALE GENOMIC DNA]</scope>
    <source>
        <strain evidence="3">Lyne_18-Q3-R50-59_MAXAC.006</strain>
    </source>
</reference>
<keyword evidence="1" id="KW-0812">Transmembrane</keyword>
<evidence type="ECO:0000313" key="4">
    <source>
        <dbReference type="Proteomes" id="UP000727993"/>
    </source>
</evidence>
<feature type="transmembrane region" description="Helical" evidence="1">
    <location>
        <begin position="294"/>
        <end position="315"/>
    </location>
</feature>
<dbReference type="InterPro" id="IPR029044">
    <property type="entry name" value="Nucleotide-diphossugar_trans"/>
</dbReference>
<dbReference type="InterPro" id="IPR001173">
    <property type="entry name" value="Glyco_trans_2-like"/>
</dbReference>
<feature type="domain" description="Glycosyltransferase 2-like" evidence="2">
    <location>
        <begin position="48"/>
        <end position="164"/>
    </location>
</feature>
<proteinExistence type="predicted"/>
<feature type="transmembrane region" description="Helical" evidence="1">
    <location>
        <begin position="347"/>
        <end position="368"/>
    </location>
</feature>
<dbReference type="Pfam" id="PF00535">
    <property type="entry name" value="Glycos_transf_2"/>
    <property type="match status" value="1"/>
</dbReference>
<accession>A0A936TBT1</accession>
<evidence type="ECO:0000259" key="2">
    <source>
        <dbReference type="Pfam" id="PF00535"/>
    </source>
</evidence>
<evidence type="ECO:0000256" key="1">
    <source>
        <dbReference type="SAM" id="Phobius"/>
    </source>
</evidence>
<dbReference type="Proteomes" id="UP000727993">
    <property type="component" value="Unassembled WGS sequence"/>
</dbReference>
<evidence type="ECO:0000313" key="3">
    <source>
        <dbReference type="EMBL" id="MBK9295721.1"/>
    </source>
</evidence>